<evidence type="ECO:0000313" key="8">
    <source>
        <dbReference type="RefSeq" id="XP_022107860.1"/>
    </source>
</evidence>
<dbReference type="Proteomes" id="UP000694845">
    <property type="component" value="Unplaced"/>
</dbReference>
<dbReference type="RefSeq" id="XP_022107860.1">
    <property type="nucleotide sequence ID" value="XM_022252168.1"/>
</dbReference>
<evidence type="ECO:0000313" key="9">
    <source>
        <dbReference type="RefSeq" id="XP_022107861.1"/>
    </source>
</evidence>
<dbReference type="InterPro" id="IPR053874">
    <property type="entry name" value="CATSPERG_Ig-like"/>
</dbReference>
<dbReference type="InterPro" id="IPR028246">
    <property type="entry name" value="CATSPERG"/>
</dbReference>
<name>A0A8B7ZS22_ACAPL</name>
<dbReference type="RefSeq" id="XP_022107862.1">
    <property type="nucleotide sequence ID" value="XM_022252170.1"/>
</dbReference>
<dbReference type="RefSeq" id="XP_022107859.1">
    <property type="nucleotide sequence ID" value="XM_022252167.1"/>
</dbReference>
<feature type="signal peptide" evidence="2">
    <location>
        <begin position="1"/>
        <end position="20"/>
    </location>
</feature>
<dbReference type="RefSeq" id="XP_022107861.1">
    <property type="nucleotide sequence ID" value="XM_022252169.1"/>
</dbReference>
<reference evidence="6 7" key="1">
    <citation type="submission" date="2025-04" db="UniProtKB">
        <authorList>
            <consortium name="RefSeq"/>
        </authorList>
    </citation>
    <scope>IDENTIFICATION</scope>
</reference>
<dbReference type="InterPro" id="IPR053873">
    <property type="entry name" value="CATSPERG_C"/>
</dbReference>
<proteinExistence type="predicted"/>
<dbReference type="Pfam" id="PF22846">
    <property type="entry name" value="CATSPERG_C"/>
    <property type="match status" value="1"/>
</dbReference>
<dbReference type="RefSeq" id="XP_022107858.1">
    <property type="nucleotide sequence ID" value="XM_022252166.1"/>
</dbReference>
<keyword evidence="2" id="KW-0732">Signal</keyword>
<dbReference type="PANTHER" id="PTHR14327">
    <property type="entry name" value="CATION CHANNEL SPERM-ASSOCIATED PROTEIN SUBUNIT GAMMA"/>
    <property type="match status" value="1"/>
</dbReference>
<feature type="transmembrane region" description="Helical" evidence="1">
    <location>
        <begin position="427"/>
        <end position="448"/>
    </location>
</feature>
<sequence length="510" mass="57831">MTLLMITFIVACSSIDLTTAVCQWQAAADSQLKSEEMAMTQDGESLTTRWHFSRDPTEIGKVHERDMFNPFYCWHEKLLPLMPFNDYMFENGFLRNDTVTSPLEYTKTYESNDGIVATTLPAEIFLDRLESFNFKITITADGDYLSGGVLLNELWVTVEVSDENLLDVISERKETYINSSIKYEVLIAEKGSLRTRLASGVGLHSASVLIQVGSSPFECFSFDSFSRMQLQGTSSLSVQVGCPPSKHLVFDIPATLHQAEIRYGEIYDCPIPDPEYPCFYYKHGFNPVFRVLDVVTGKSSLFTDQYILRVIGGSTEGADNIEYFSSEKLQQYNMQNGSGPLIWTPEDTNNYSNGSVPIFQHGHSGIVWRCEQGTPCASVPMHFPWSPEYYFVMEVTNRQVSMYSTYCEYTAQVTIKVHGLELSKYDLMAIVGWSLVISWVFIASFVICHRQKSRGDKHRHHKRKLNIVAPMPIIREVEVSDESETEEVINIVEGRDFGVMSMESTLEKSS</sequence>
<dbReference type="GO" id="GO:0097228">
    <property type="term" value="C:sperm principal piece"/>
    <property type="evidence" value="ECO:0007669"/>
    <property type="project" value="InterPro"/>
</dbReference>
<keyword evidence="1" id="KW-1133">Transmembrane helix</keyword>
<feature type="chain" id="PRO_5044665752" evidence="2">
    <location>
        <begin position="21"/>
        <end position="510"/>
    </location>
</feature>
<evidence type="ECO:0000259" key="3">
    <source>
        <dbReference type="Pfam" id="PF22846"/>
    </source>
</evidence>
<organism evidence="5 10">
    <name type="scientific">Acanthaster planci</name>
    <name type="common">Crown-of-thorns starfish</name>
    <dbReference type="NCBI Taxonomy" id="133434"/>
    <lineage>
        <taxon>Eukaryota</taxon>
        <taxon>Metazoa</taxon>
        <taxon>Echinodermata</taxon>
        <taxon>Eleutherozoa</taxon>
        <taxon>Asterozoa</taxon>
        <taxon>Asteroidea</taxon>
        <taxon>Valvatacea</taxon>
        <taxon>Valvatida</taxon>
        <taxon>Acanthasteridae</taxon>
        <taxon>Acanthaster</taxon>
    </lineage>
</organism>
<dbReference type="KEGG" id="aplc:110988542"/>
<feature type="domain" description="CATSPERG Ig-like" evidence="4">
    <location>
        <begin position="119"/>
        <end position="238"/>
    </location>
</feature>
<evidence type="ECO:0000313" key="10">
    <source>
        <dbReference type="RefSeq" id="XP_022107862.1"/>
    </source>
</evidence>
<evidence type="ECO:0000256" key="1">
    <source>
        <dbReference type="SAM" id="Phobius"/>
    </source>
</evidence>
<keyword evidence="1" id="KW-0472">Membrane</keyword>
<dbReference type="GO" id="GO:0036128">
    <property type="term" value="C:CatSper complex"/>
    <property type="evidence" value="ECO:0007669"/>
    <property type="project" value="InterPro"/>
</dbReference>
<dbReference type="GeneID" id="110988542"/>
<dbReference type="Pfam" id="PF22851">
    <property type="entry name" value="CATSPERG_Ig-like"/>
    <property type="match status" value="1"/>
</dbReference>
<evidence type="ECO:0000259" key="4">
    <source>
        <dbReference type="Pfam" id="PF22851"/>
    </source>
</evidence>
<evidence type="ECO:0000313" key="5">
    <source>
        <dbReference type="Proteomes" id="UP000694845"/>
    </source>
</evidence>
<evidence type="ECO:0000256" key="2">
    <source>
        <dbReference type="SAM" id="SignalP"/>
    </source>
</evidence>
<accession>A0A8B7ZS22</accession>
<dbReference type="OrthoDB" id="10067721at2759"/>
<evidence type="ECO:0000313" key="7">
    <source>
        <dbReference type="RefSeq" id="XP_022107859.1"/>
    </source>
</evidence>
<keyword evidence="5" id="KW-1185">Reference proteome</keyword>
<protein>
    <submittedName>
        <fullName evidence="6 7">Cation channel sperm-associated protein subunit gamma-like isoform X1</fullName>
    </submittedName>
</protein>
<feature type="domain" description="CATSPERG C-terminal" evidence="3">
    <location>
        <begin position="267"/>
        <end position="442"/>
    </location>
</feature>
<evidence type="ECO:0000313" key="6">
    <source>
        <dbReference type="RefSeq" id="XP_022107858.1"/>
    </source>
</evidence>
<keyword evidence="1" id="KW-0812">Transmembrane</keyword>
<dbReference type="PANTHER" id="PTHR14327:SF1">
    <property type="entry name" value="CATION CHANNEL SPERM-ASSOCIATED AUXILIARY SUBUNIT GAMMA"/>
    <property type="match status" value="1"/>
</dbReference>
<gene>
    <name evidence="6 7 8 9 10" type="primary">LOC110988542</name>
</gene>
<dbReference type="AlphaFoldDB" id="A0A8B7ZS22"/>